<dbReference type="EMBL" id="FNHL01000001">
    <property type="protein sequence ID" value="SDM03246.1"/>
    <property type="molecule type" value="Genomic_DNA"/>
</dbReference>
<proteinExistence type="predicted"/>
<name>A0A1G9PWV3_9EURY</name>
<evidence type="ECO:0000313" key="1">
    <source>
        <dbReference type="EMBL" id="SDM03246.1"/>
    </source>
</evidence>
<accession>A0A1G9PWV3</accession>
<dbReference type="Proteomes" id="UP000199451">
    <property type="component" value="Unassembled WGS sequence"/>
</dbReference>
<organism evidence="1 2">
    <name type="scientific">Halogranum gelatinilyticum</name>
    <dbReference type="NCBI Taxonomy" id="660521"/>
    <lineage>
        <taxon>Archaea</taxon>
        <taxon>Methanobacteriati</taxon>
        <taxon>Methanobacteriota</taxon>
        <taxon>Stenosarchaea group</taxon>
        <taxon>Halobacteria</taxon>
        <taxon>Halobacteriales</taxon>
        <taxon>Haloferacaceae</taxon>
    </lineage>
</organism>
<dbReference type="AlphaFoldDB" id="A0A1G9PWV3"/>
<keyword evidence="2" id="KW-1185">Reference proteome</keyword>
<dbReference type="OrthoDB" id="246032at2157"/>
<dbReference type="Pfam" id="PF24366">
    <property type="entry name" value="DUF7522"/>
    <property type="match status" value="1"/>
</dbReference>
<protein>
    <submittedName>
        <fullName evidence="1">Uncharacterized protein</fullName>
    </submittedName>
</protein>
<sequence length="123" mass="13912">MTDYDEMVERLRATAGKSLLGVGRYDADEYEVLYISENFATRYPQEKLSDIAHDMYLEHISSEHQENLLYDFGELRATIRLFEGGAALHVPTGETTGFGFGIEMDAMTDVVELVDICLDYADD</sequence>
<gene>
    <name evidence="1" type="ORF">SAMN04487949_0578</name>
</gene>
<dbReference type="InterPro" id="IPR055944">
    <property type="entry name" value="DUF7522"/>
</dbReference>
<dbReference type="STRING" id="660521.SAMN04487949_0578"/>
<reference evidence="2" key="1">
    <citation type="submission" date="2016-10" db="EMBL/GenBank/DDBJ databases">
        <authorList>
            <person name="Varghese N."/>
            <person name="Submissions S."/>
        </authorList>
    </citation>
    <scope>NUCLEOTIDE SEQUENCE [LARGE SCALE GENOMIC DNA]</scope>
    <source>
        <strain evidence="2">CGMCC 1.10119</strain>
    </source>
</reference>
<dbReference type="RefSeq" id="WP_089693885.1">
    <property type="nucleotide sequence ID" value="NZ_FNHL01000001.1"/>
</dbReference>
<evidence type="ECO:0000313" key="2">
    <source>
        <dbReference type="Proteomes" id="UP000199451"/>
    </source>
</evidence>